<feature type="region of interest" description="Disordered" evidence="1">
    <location>
        <begin position="142"/>
        <end position="170"/>
    </location>
</feature>
<feature type="compositionally biased region" description="Low complexity" evidence="1">
    <location>
        <begin position="1120"/>
        <end position="1147"/>
    </location>
</feature>
<dbReference type="InterPro" id="IPR036869">
    <property type="entry name" value="J_dom_sf"/>
</dbReference>
<feature type="compositionally biased region" description="Basic and acidic residues" evidence="1">
    <location>
        <begin position="152"/>
        <end position="164"/>
    </location>
</feature>
<reference evidence="3" key="1">
    <citation type="submission" date="2021-02" db="EMBL/GenBank/DDBJ databases">
        <authorList>
            <person name="Dougan E. K."/>
            <person name="Rhodes N."/>
            <person name="Thang M."/>
            <person name="Chan C."/>
        </authorList>
    </citation>
    <scope>NUCLEOTIDE SEQUENCE</scope>
</reference>
<dbReference type="InterPro" id="IPR001623">
    <property type="entry name" value="DnaJ_domain"/>
</dbReference>
<dbReference type="EMBL" id="CAJNNW010032688">
    <property type="protein sequence ID" value="CAE8714941.1"/>
    <property type="molecule type" value="Genomic_DNA"/>
</dbReference>
<gene>
    <name evidence="3" type="ORF">PGLA2088_LOCUS38279</name>
</gene>
<feature type="compositionally biased region" description="Low complexity" evidence="1">
    <location>
        <begin position="1175"/>
        <end position="1207"/>
    </location>
</feature>
<dbReference type="PROSITE" id="PS50076">
    <property type="entry name" value="DNAJ_2"/>
    <property type="match status" value="1"/>
</dbReference>
<comment type="caution">
    <text evidence="3">The sequence shown here is derived from an EMBL/GenBank/DDBJ whole genome shotgun (WGS) entry which is preliminary data.</text>
</comment>
<feature type="compositionally biased region" description="Polar residues" evidence="1">
    <location>
        <begin position="72"/>
        <end position="85"/>
    </location>
</feature>
<protein>
    <recommendedName>
        <fullName evidence="2">J domain-containing protein</fullName>
    </recommendedName>
</protein>
<dbReference type="Gene3D" id="1.10.287.110">
    <property type="entry name" value="DnaJ domain"/>
    <property type="match status" value="1"/>
</dbReference>
<sequence length="1294" mass="142130">MFDGMFDARFASGPLAAAHAVLGVALGSTGEAIKKAYKDRAVKVHPDKGGSKEGFQELQAAFELLHWRSRGSPETQQPTPASSASDHGDRQVPSHDKLSIREIAREATQILDSMRWIDSRDHRNEMLKATPFAVREAMAKQLNTQRPATRPEPTEAKEEPREAEEASQQGTGKVGLFIQRGLWSAHIYFRGLFCYSFLSDFETANDIWIALTEFKIAVESAMPVGCLLINYDRAAEVLKQCYEEAYSSEPELRSLCRMRLDIRRVYREINGQSVKSPVVFPAASEIAEIIHQIKLYRQLSRLAASDQEWKREEKLLKADEKKRGEKRRKLEKELLNAVQESLEGQSFAVVPAEQVEAPPQQPERPALPSANSLPLAVGIPIRDWPAVCQLVTSEEHRKLVLEELLTSEELQDAALEVFQQEAETLQQIARHQPRTKRARKALGSCSQGSQTQIQNSSAVALSCPRPGSSTLAGTSSSSSSACFRPGAAGQLASQSEEELPKLALIENFWLLARQTSLGLSVQDRLKLRNRVVESVALQRCIRSELEKSAAEIAGVPLALANSLESNLSELPGTVLSEHLLQLLTVGEVLRAEQLSKSFWAAGPASWSARLVHFKVEECAFFGPPLVFSERAVRRRKGGSRVRAMLSFFHQSWSRPELATESHSSINVPGYHVVSRQQLRWAPLVQSLDLRAAPLEMIQHPQLLRAMRKMPQLRSVFVRSQGFGDPTQLNQFLDVVQRVLGPGAIRKQTLGGCYEVRKMGELQGLGSPVDLVLQRRPPQPRKENAENHGPKVSRKAGNSSSSSSKSPARRNVPSATAELFCLSPEVQSLCEVAGCAAEVAAEVLAGQGHGNVDDAAVMLLDASTGSRRPRIAEVTSEELKDSRQPVPRKANSSFSLKAPMSIPSPGRKVAAGSKDRLGGAKISAEHPPPAAQGAQSQSRAAEAKKQKIRQQEQDKTIRRKQRRQEIRQQQQQQQEQEQRPPAADVLSPKKSRKTHSSQQPQQQQQQQRQSRAAAQQQRRQYEQQQQQQQQQGTGATTSSSEVEQLKRQLSAQSRAMEAMQQQLNALASAQSAPPTSRASRQQQQQQQQPVTTTAATTSTQRVRQHRQQQQQQQLQRERQQHQQLQQHLQQQQLQRLQQEQQQQQQQQPAEPPKGPGAKGGPGRGAARGRGGGAGRGTNNNNNNSNNNNSPNNNNNNNKKNNNSNNNNGTGRGEGRGRGGRGTGGGRTAPRARAAAATATANGNAAAVPAAGQVAIATAVPPAGKVAIASAAPSTPLQLRNTASLLKRKREQVEVD</sequence>
<feature type="compositionally biased region" description="Low complexity" evidence="1">
    <location>
        <begin position="997"/>
        <end position="1030"/>
    </location>
</feature>
<feature type="region of interest" description="Disordered" evidence="1">
    <location>
        <begin position="874"/>
        <end position="1235"/>
    </location>
</feature>
<feature type="compositionally biased region" description="Low complexity" evidence="1">
    <location>
        <begin position="1059"/>
        <end position="1113"/>
    </location>
</feature>
<dbReference type="CDD" id="cd06257">
    <property type="entry name" value="DnaJ"/>
    <property type="match status" value="1"/>
</dbReference>
<feature type="compositionally biased region" description="Gly residues" evidence="1">
    <location>
        <begin position="1155"/>
        <end position="1174"/>
    </location>
</feature>
<feature type="compositionally biased region" description="Basic and acidic residues" evidence="1">
    <location>
        <begin position="86"/>
        <end position="99"/>
    </location>
</feature>
<dbReference type="SMART" id="SM00271">
    <property type="entry name" value="DnaJ"/>
    <property type="match status" value="1"/>
</dbReference>
<dbReference type="Pfam" id="PF00226">
    <property type="entry name" value="DnaJ"/>
    <property type="match status" value="1"/>
</dbReference>
<dbReference type="Proteomes" id="UP000626109">
    <property type="component" value="Unassembled WGS sequence"/>
</dbReference>
<dbReference type="InterPro" id="IPR052276">
    <property type="entry name" value="Diphthamide-biosynth_chaperone"/>
</dbReference>
<feature type="compositionally biased region" description="Low complexity" evidence="1">
    <location>
        <begin position="1226"/>
        <end position="1235"/>
    </location>
</feature>
<feature type="compositionally biased region" description="Low complexity" evidence="1">
    <location>
        <begin position="930"/>
        <end position="939"/>
    </location>
</feature>
<dbReference type="PANTHER" id="PTHR44240">
    <property type="entry name" value="DNAJ DOMAIN (PROKARYOTIC HEAT SHOCK PROTEIN)-RELATED"/>
    <property type="match status" value="1"/>
</dbReference>
<feature type="region of interest" description="Disordered" evidence="1">
    <location>
        <begin position="71"/>
        <end position="99"/>
    </location>
</feature>
<evidence type="ECO:0000256" key="1">
    <source>
        <dbReference type="SAM" id="MobiDB-lite"/>
    </source>
</evidence>
<organism evidence="3 4">
    <name type="scientific">Polarella glacialis</name>
    <name type="common">Dinoflagellate</name>
    <dbReference type="NCBI Taxonomy" id="89957"/>
    <lineage>
        <taxon>Eukaryota</taxon>
        <taxon>Sar</taxon>
        <taxon>Alveolata</taxon>
        <taxon>Dinophyceae</taxon>
        <taxon>Suessiales</taxon>
        <taxon>Suessiaceae</taxon>
        <taxon>Polarella</taxon>
    </lineage>
</organism>
<proteinExistence type="predicted"/>
<feature type="compositionally biased region" description="Polar residues" evidence="1">
    <location>
        <begin position="1031"/>
        <end position="1052"/>
    </location>
</feature>
<dbReference type="PANTHER" id="PTHR44240:SF10">
    <property type="entry name" value="J DOMAIN-CONTAINING PROTEIN"/>
    <property type="match status" value="1"/>
</dbReference>
<feature type="region of interest" description="Disordered" evidence="1">
    <location>
        <begin position="766"/>
        <end position="811"/>
    </location>
</feature>
<evidence type="ECO:0000259" key="2">
    <source>
        <dbReference type="PROSITE" id="PS50076"/>
    </source>
</evidence>
<name>A0A813L2A0_POLGL</name>
<dbReference type="SUPFAM" id="SSF46565">
    <property type="entry name" value="Chaperone J-domain"/>
    <property type="match status" value="1"/>
</dbReference>
<evidence type="ECO:0000313" key="4">
    <source>
        <dbReference type="Proteomes" id="UP000626109"/>
    </source>
</evidence>
<feature type="compositionally biased region" description="Basic and acidic residues" evidence="1">
    <location>
        <begin position="779"/>
        <end position="788"/>
    </location>
</feature>
<feature type="compositionally biased region" description="Basic and acidic residues" evidence="1">
    <location>
        <begin position="940"/>
        <end position="955"/>
    </location>
</feature>
<accession>A0A813L2A0</accession>
<feature type="domain" description="J" evidence="2">
    <location>
        <begin position="17"/>
        <end position="70"/>
    </location>
</feature>
<evidence type="ECO:0000313" key="3">
    <source>
        <dbReference type="EMBL" id="CAE8714941.1"/>
    </source>
</evidence>